<sequence length="170" mass="18628">MPADLTVDARGLHLSADTALLFHRQDVEQTLLEGRGLRARRPEGSGHEGPLASPFSLDLLGHFLFAPLTAEDYALALELATTPEAVRVIHAQMSALEVQLSRLQAQPLEVVHGWLRMDGALSELQVVSGGQWYRWHHALGVQRVWWAQEADGPGPAVRELGRRPCPPLAG</sequence>
<gene>
    <name evidence="1" type="ordered locus">Deipr_2513</name>
</gene>
<accession>F0RQS1</accession>
<keyword evidence="1" id="KW-0614">Plasmid</keyword>
<dbReference type="Proteomes" id="UP000007718">
    <property type="component" value="Plasmid pDEIPR02"/>
</dbReference>
<proteinExistence type="predicted"/>
<keyword evidence="2" id="KW-1185">Reference proteome</keyword>
<geneLocation type="plasmid" evidence="1 2">
    <name>pDEIPR02</name>
</geneLocation>
<organism evidence="1 2">
    <name type="scientific">Deinococcus proteolyticus (strain ATCC 35074 / DSM 20540 / JCM 6276 / NBRC 101906 / NCIMB 13154 / VKM Ac-1939 / CCM 2703 / MRP)</name>
    <dbReference type="NCBI Taxonomy" id="693977"/>
    <lineage>
        <taxon>Bacteria</taxon>
        <taxon>Thermotogati</taxon>
        <taxon>Deinococcota</taxon>
        <taxon>Deinococci</taxon>
        <taxon>Deinococcales</taxon>
        <taxon>Deinococcaceae</taxon>
        <taxon>Deinococcus</taxon>
    </lineage>
</organism>
<protein>
    <submittedName>
        <fullName evidence="1">Uncharacterized protein</fullName>
    </submittedName>
</protein>
<reference evidence="2" key="1">
    <citation type="submission" date="2011-02" db="EMBL/GenBank/DDBJ databases">
        <title>The complete sequence of plasmid2 of Deinococcus proteolyticus DSM 20540.</title>
        <authorList>
            <consortium name="US DOE Joint Genome Institute (JGI-PGF)"/>
            <person name="Lucas S."/>
            <person name="Copeland A."/>
            <person name="Lapidus A."/>
            <person name="Bruce D."/>
            <person name="Goodwin L."/>
            <person name="Pitluck S."/>
            <person name="Kyrpides N."/>
            <person name="Mavromatis K."/>
            <person name="Pagani I."/>
            <person name="Ivanova N."/>
            <person name="Ovchinnikova G."/>
            <person name="Zeytun A."/>
            <person name="Detter J.C."/>
            <person name="Han C."/>
            <person name="Land M."/>
            <person name="Hauser L."/>
            <person name="Markowitz V."/>
            <person name="Cheng J.-F."/>
            <person name="Hugenholtz P."/>
            <person name="Woyke T."/>
            <person name="Wu D."/>
            <person name="Pukall R."/>
            <person name="Steenblock K."/>
            <person name="Brambilla E."/>
            <person name="Klenk H.-P."/>
            <person name="Eisen J.A."/>
        </authorList>
    </citation>
    <scope>NUCLEOTIDE SEQUENCE [LARGE SCALE GENOMIC DNA]</scope>
    <source>
        <strain evidence="2">ATCC 35074 / DSM 20540 / JCM 6276 / NBRC 101906 / NCIMB 13154 / VKM Ac-1939 / CCM 2703 / MRP</strain>
        <plasmid evidence="2">Plasmid pDEIPR02</plasmid>
    </source>
</reference>
<evidence type="ECO:0000313" key="2">
    <source>
        <dbReference type="Proteomes" id="UP000007718"/>
    </source>
</evidence>
<dbReference type="RefSeq" id="WP_013615984.1">
    <property type="nucleotide sequence ID" value="NC_015162.1"/>
</dbReference>
<evidence type="ECO:0000313" key="1">
    <source>
        <dbReference type="EMBL" id="ADY27630.1"/>
    </source>
</evidence>
<dbReference type="HOGENOM" id="CLU_1568164_0_0_0"/>
<reference evidence="1 2" key="2">
    <citation type="journal article" date="2012" name="Stand. Genomic Sci.">
        <title>Complete genome sequence of the orange-red pigmented, radioresistant Deinococcus proteolyticus type strain (MRP(T)).</title>
        <authorList>
            <person name="Copeland A."/>
            <person name="Zeytun A."/>
            <person name="Yassawong M."/>
            <person name="Nolan M."/>
            <person name="Lucas S."/>
            <person name="Hammon N."/>
            <person name="Deshpande S."/>
            <person name="Cheng J.F."/>
            <person name="Han C."/>
            <person name="Tapia R."/>
            <person name="Goodwin L.A."/>
            <person name="Pitluck S."/>
            <person name="Mavromatis K."/>
            <person name="Liolios K."/>
            <person name="Pagani I."/>
            <person name="Ivanova N."/>
            <person name="Mikhailova N."/>
            <person name="Pati A."/>
            <person name="Chen A."/>
            <person name="Palaniappan K."/>
            <person name="Land M."/>
            <person name="Hauser L."/>
            <person name="Jeffries C.D."/>
            <person name="Brambilla E.M."/>
            <person name="Rohde M."/>
            <person name="Sikorski J."/>
            <person name="Pukall R."/>
            <person name="Goker M."/>
            <person name="Detter J.C."/>
            <person name="Woyke T."/>
            <person name="Bristow J."/>
            <person name="Eisen J.A."/>
            <person name="Markowitz V."/>
            <person name="Hugenholtz P."/>
            <person name="Kyrpides N.C."/>
            <person name="Klenk H.P."/>
            <person name="Lapidus A."/>
        </authorList>
    </citation>
    <scope>NUCLEOTIDE SEQUENCE [LARGE SCALE GENOMIC DNA]</scope>
    <source>
        <strain evidence="2">ATCC 35074 / DSM 20540 / JCM 6276 / NBRC 101906 / NCIMB 13154 / VKM Ac-1939 / CCM 2703 / MRP</strain>
        <plasmid evidence="2">Plasmid pDEIPR02</plasmid>
    </source>
</reference>
<dbReference type="KEGG" id="dpt:Deipr_2513"/>
<name>F0RQS1_DEIPM</name>
<dbReference type="EMBL" id="CP002538">
    <property type="protein sequence ID" value="ADY27630.1"/>
    <property type="molecule type" value="Genomic_DNA"/>
</dbReference>
<dbReference type="AlphaFoldDB" id="F0RQS1"/>